<accession>A0ACA9MV25</accession>
<evidence type="ECO:0000313" key="2">
    <source>
        <dbReference type="Proteomes" id="UP000789920"/>
    </source>
</evidence>
<dbReference type="EMBL" id="CAJVQC010010263">
    <property type="protein sequence ID" value="CAG8614406.1"/>
    <property type="molecule type" value="Genomic_DNA"/>
</dbReference>
<proteinExistence type="predicted"/>
<keyword evidence="2" id="KW-1185">Reference proteome</keyword>
<evidence type="ECO:0000313" key="1">
    <source>
        <dbReference type="EMBL" id="CAG8614406.1"/>
    </source>
</evidence>
<gene>
    <name evidence="1" type="ORF">RPERSI_LOCUS6439</name>
</gene>
<comment type="caution">
    <text evidence="1">The sequence shown here is derived from an EMBL/GenBank/DDBJ whole genome shotgun (WGS) entry which is preliminary data.</text>
</comment>
<reference evidence="1" key="1">
    <citation type="submission" date="2021-06" db="EMBL/GenBank/DDBJ databases">
        <authorList>
            <person name="Kallberg Y."/>
            <person name="Tangrot J."/>
            <person name="Rosling A."/>
        </authorList>
    </citation>
    <scope>NUCLEOTIDE SEQUENCE</scope>
    <source>
        <strain evidence="1">MA461A</strain>
    </source>
</reference>
<feature type="non-terminal residue" evidence="1">
    <location>
        <position position="1"/>
    </location>
</feature>
<sequence length="213" mass="24458">GSYLIPMSEILKILMDRGYNVTLVAPGNFTANSHSYRSIPQVIVDKKAGIEIVNQNVVKKAFMEKFSLSTFIKSFDIEAYTKYKMYKQTAEEINADLFVCDIGMNFACFDLAWKLEKPVVAFGSSPDFAVLPPPYKTVPFLECHVNMENESFYDRFTCAIIRPLNFIWPIWSMGNNLNAQRVKLGIEPYWNPRARMENILCLFDTFLGFEVVI</sequence>
<protein>
    <submittedName>
        <fullName evidence="1">23134_t:CDS:1</fullName>
    </submittedName>
</protein>
<name>A0ACA9MV25_9GLOM</name>
<organism evidence="1 2">
    <name type="scientific">Racocetra persica</name>
    <dbReference type="NCBI Taxonomy" id="160502"/>
    <lineage>
        <taxon>Eukaryota</taxon>
        <taxon>Fungi</taxon>
        <taxon>Fungi incertae sedis</taxon>
        <taxon>Mucoromycota</taxon>
        <taxon>Glomeromycotina</taxon>
        <taxon>Glomeromycetes</taxon>
        <taxon>Diversisporales</taxon>
        <taxon>Gigasporaceae</taxon>
        <taxon>Racocetra</taxon>
    </lineage>
</organism>
<dbReference type="Proteomes" id="UP000789920">
    <property type="component" value="Unassembled WGS sequence"/>
</dbReference>